<dbReference type="Gene3D" id="3.50.30.40">
    <property type="entry name" value="Ribonuclease E inhibitor RraA/RraA-like"/>
    <property type="match status" value="1"/>
</dbReference>
<dbReference type="Proteomes" id="UP001207337">
    <property type="component" value="Unassembled WGS sequence"/>
</dbReference>
<keyword evidence="2" id="KW-1185">Reference proteome</keyword>
<dbReference type="InterPro" id="IPR005493">
    <property type="entry name" value="RraA/RraA-like"/>
</dbReference>
<evidence type="ECO:0008006" key="3">
    <source>
        <dbReference type="Google" id="ProtNLM"/>
    </source>
</evidence>
<sequence length="135" mass="14717">MRSNIIRMSGGNISNVFFWDASPGNLPPGVPDQLIDGDYKAKIPVYLDHANRGQGIRPGRNEVESVNATVVVGGVQVNPGDVIVADGDGVIIVPRKHAREVAKYAREILKSDKEARRALYEELGIPLDETVKENN</sequence>
<organism evidence="1 2">
    <name type="scientific">Fodinibius salicampi</name>
    <dbReference type="NCBI Taxonomy" id="1920655"/>
    <lineage>
        <taxon>Bacteria</taxon>
        <taxon>Pseudomonadati</taxon>
        <taxon>Balneolota</taxon>
        <taxon>Balneolia</taxon>
        <taxon>Balneolales</taxon>
        <taxon>Balneolaceae</taxon>
        <taxon>Fodinibius</taxon>
    </lineage>
</organism>
<dbReference type="SUPFAM" id="SSF89562">
    <property type="entry name" value="RraA-like"/>
    <property type="match status" value="1"/>
</dbReference>
<protein>
    <recommendedName>
        <fullName evidence="3">Demethylmenaquinone methyltransferase</fullName>
    </recommendedName>
</protein>
<evidence type="ECO:0000313" key="1">
    <source>
        <dbReference type="EMBL" id="MCW9712213.1"/>
    </source>
</evidence>
<evidence type="ECO:0000313" key="2">
    <source>
        <dbReference type="Proteomes" id="UP001207337"/>
    </source>
</evidence>
<dbReference type="InterPro" id="IPR036704">
    <property type="entry name" value="RraA/RraA-like_sf"/>
</dbReference>
<reference evidence="1 2" key="1">
    <citation type="submission" date="2021-11" db="EMBL/GenBank/DDBJ databases">
        <title>Aliifidinibius sp. nov., a new bacterium isolated from saline soil.</title>
        <authorList>
            <person name="Galisteo C."/>
            <person name="De La Haba R."/>
            <person name="Sanchez-Porro C."/>
            <person name="Ventosa A."/>
        </authorList>
    </citation>
    <scope>NUCLEOTIDE SEQUENCE [LARGE SCALE GENOMIC DNA]</scope>
    <source>
        <strain evidence="1 2">KACC 190600</strain>
    </source>
</reference>
<accession>A0ABT3PWK7</accession>
<name>A0ABT3PWK7_9BACT</name>
<gene>
    <name evidence="1" type="ORF">LQ318_04765</name>
</gene>
<dbReference type="EMBL" id="JAJNDC010000001">
    <property type="protein sequence ID" value="MCW9712213.1"/>
    <property type="molecule type" value="Genomic_DNA"/>
</dbReference>
<dbReference type="Pfam" id="PF03737">
    <property type="entry name" value="RraA-like"/>
    <property type="match status" value="1"/>
</dbReference>
<comment type="caution">
    <text evidence="1">The sequence shown here is derived from an EMBL/GenBank/DDBJ whole genome shotgun (WGS) entry which is preliminary data.</text>
</comment>
<proteinExistence type="predicted"/>
<dbReference type="RefSeq" id="WP_265787987.1">
    <property type="nucleotide sequence ID" value="NZ_BAABRS010000001.1"/>
</dbReference>